<organism evidence="2 3">
    <name type="scientific">Acetobacter fallax</name>
    <dbReference type="NCBI Taxonomy" id="1737473"/>
    <lineage>
        <taxon>Bacteria</taxon>
        <taxon>Pseudomonadati</taxon>
        <taxon>Pseudomonadota</taxon>
        <taxon>Alphaproteobacteria</taxon>
        <taxon>Acetobacterales</taxon>
        <taxon>Acetobacteraceae</taxon>
        <taxon>Acetobacter</taxon>
    </lineage>
</organism>
<feature type="transmembrane region" description="Helical" evidence="1">
    <location>
        <begin position="148"/>
        <end position="173"/>
    </location>
</feature>
<feature type="transmembrane region" description="Helical" evidence="1">
    <location>
        <begin position="21"/>
        <end position="39"/>
    </location>
</feature>
<feature type="transmembrane region" description="Helical" evidence="1">
    <location>
        <begin position="122"/>
        <end position="142"/>
    </location>
</feature>
<feature type="transmembrane region" description="Helical" evidence="1">
    <location>
        <begin position="232"/>
        <end position="255"/>
    </location>
</feature>
<keyword evidence="1" id="KW-0472">Membrane</keyword>
<dbReference type="Proteomes" id="UP000615326">
    <property type="component" value="Unassembled WGS sequence"/>
</dbReference>
<proteinExistence type="predicted"/>
<feature type="transmembrane region" description="Helical" evidence="1">
    <location>
        <begin position="185"/>
        <end position="202"/>
    </location>
</feature>
<name>A0ABX0K8G2_9PROT</name>
<sequence>MIARYLIRTGEVRRCGSALPRVIGLVMLFGLAMRLYHLGTPSLWLDETFSAWFSSRDWRYLWQEVPRFETHPSFYYSLLKLWRTAFGDDEFTLRLLSALVNTVTIPFVAMTAYVCGGRRTGCSASILSSLLFACSATQLTAAQDARPYVFMTLGLSIALLSAIGVMAAGGRAAQPMSRLLARDPAMALYFSGIGSGIALLAWSHNFGPLFGLVLGGCLLFWWLTAGERSAPLLVNLLLSAALAGLLYAPDIPIILMQMETMGKQGFWLSRPGIGDVYHVVAQMPLGYPSSGPVMALVAFPVIGIGLTGLWALWRKSGDGDIPRAVPLTLLVMAVAPTLISFAISRSGQPVFLFRTLQPSQVPVIIMMACAPLISVRARKILIITVAMMGAAASWFFWSGPVSASEDWRGLVIAIRDNAHGEIPKVVILAADSELPFLYYTERLKIRMELLPVPGHFPVTGPHFFYPGGGGGDPGITPEMLPPSEDKIKDADQIWFVSRMAGIFDKNTLVEKALHSRFPCELRRQGYGRLLARGKADGSCPPEGSQ</sequence>
<feature type="transmembrane region" description="Helical" evidence="1">
    <location>
        <begin position="91"/>
        <end position="115"/>
    </location>
</feature>
<feature type="transmembrane region" description="Helical" evidence="1">
    <location>
        <begin position="208"/>
        <end position="225"/>
    </location>
</feature>
<dbReference type="RefSeq" id="WP_173577169.1">
    <property type="nucleotide sequence ID" value="NZ_WOSW01000013.1"/>
</dbReference>
<keyword evidence="1" id="KW-0812">Transmembrane</keyword>
<gene>
    <name evidence="2" type="ORF">GOB84_08730</name>
</gene>
<dbReference type="EMBL" id="WOSW01000013">
    <property type="protein sequence ID" value="NHO32644.1"/>
    <property type="molecule type" value="Genomic_DNA"/>
</dbReference>
<feature type="transmembrane region" description="Helical" evidence="1">
    <location>
        <begin position="324"/>
        <end position="343"/>
    </location>
</feature>
<protein>
    <recommendedName>
        <fullName evidence="4">Glycosyltransferase RgtA/B/C/D-like domain-containing protein</fullName>
    </recommendedName>
</protein>
<feature type="transmembrane region" description="Helical" evidence="1">
    <location>
        <begin position="380"/>
        <end position="397"/>
    </location>
</feature>
<keyword evidence="1" id="KW-1133">Transmembrane helix</keyword>
<feature type="transmembrane region" description="Helical" evidence="1">
    <location>
        <begin position="293"/>
        <end position="312"/>
    </location>
</feature>
<evidence type="ECO:0000313" key="3">
    <source>
        <dbReference type="Proteomes" id="UP000615326"/>
    </source>
</evidence>
<evidence type="ECO:0008006" key="4">
    <source>
        <dbReference type="Google" id="ProtNLM"/>
    </source>
</evidence>
<evidence type="ECO:0000313" key="2">
    <source>
        <dbReference type="EMBL" id="NHO32644.1"/>
    </source>
</evidence>
<reference evidence="2 3" key="1">
    <citation type="journal article" date="2020" name="Int. J. Syst. Evol. Microbiol.">
        <title>Novel acetic acid bacteria from cider fermentations: Acetobacter conturbans sp. nov. and Acetobacter fallax sp. nov.</title>
        <authorList>
            <person name="Sombolestani A.S."/>
            <person name="Cleenwerck I."/>
            <person name="Cnockaert M."/>
            <person name="Borremans W."/>
            <person name="Wieme A.D."/>
            <person name="De Vuyst L."/>
            <person name="Vandamme P."/>
        </authorList>
    </citation>
    <scope>NUCLEOTIDE SEQUENCE [LARGE SCALE GENOMIC DNA]</scope>
    <source>
        <strain evidence="2 3">LMG 1637</strain>
    </source>
</reference>
<feature type="transmembrane region" description="Helical" evidence="1">
    <location>
        <begin position="355"/>
        <end position="373"/>
    </location>
</feature>
<keyword evidence="3" id="KW-1185">Reference proteome</keyword>
<evidence type="ECO:0000256" key="1">
    <source>
        <dbReference type="SAM" id="Phobius"/>
    </source>
</evidence>
<comment type="caution">
    <text evidence="2">The sequence shown here is derived from an EMBL/GenBank/DDBJ whole genome shotgun (WGS) entry which is preliminary data.</text>
</comment>
<accession>A0ABX0K8G2</accession>